<dbReference type="Pfam" id="PF00561">
    <property type="entry name" value="Abhydrolase_1"/>
    <property type="match status" value="1"/>
</dbReference>
<dbReference type="KEGG" id="ela:UCREL1_6335"/>
<dbReference type="Proteomes" id="UP000012174">
    <property type="component" value="Unassembled WGS sequence"/>
</dbReference>
<evidence type="ECO:0000313" key="3">
    <source>
        <dbReference type="Proteomes" id="UP000012174"/>
    </source>
</evidence>
<evidence type="ECO:0000259" key="1">
    <source>
        <dbReference type="Pfam" id="PF00561"/>
    </source>
</evidence>
<dbReference type="OrthoDB" id="19657at2759"/>
<name>M7SK14_EUTLA</name>
<dbReference type="AlphaFoldDB" id="M7SK14"/>
<evidence type="ECO:0000313" key="2">
    <source>
        <dbReference type="EMBL" id="EMR66674.1"/>
    </source>
</evidence>
<dbReference type="HOGENOM" id="CLU_129409_0_0_1"/>
<sequence>MAATQTVQVAHLGAKVGYAISNGKLDTAKPTCVMINSMNTTASLYKPQMNSSKLTNVMNVLAIEPLGHGATSCNSDHFTYWDTALVALQAMTELGVDKAFALGTSQGGWVVVRMALLAPERGLADPVYNSIIPKEHINLFTSSKEAKIDFLEGGAHFLSASHPNEVEAALVEMVNKYK</sequence>
<keyword evidence="3" id="KW-1185">Reference proteome</keyword>
<organism evidence="2 3">
    <name type="scientific">Eutypa lata (strain UCR-EL1)</name>
    <name type="common">Grapevine dieback disease fungus</name>
    <name type="synonym">Eutypa armeniacae</name>
    <dbReference type="NCBI Taxonomy" id="1287681"/>
    <lineage>
        <taxon>Eukaryota</taxon>
        <taxon>Fungi</taxon>
        <taxon>Dikarya</taxon>
        <taxon>Ascomycota</taxon>
        <taxon>Pezizomycotina</taxon>
        <taxon>Sordariomycetes</taxon>
        <taxon>Xylariomycetidae</taxon>
        <taxon>Xylariales</taxon>
        <taxon>Diatrypaceae</taxon>
        <taxon>Eutypa</taxon>
    </lineage>
</organism>
<accession>M7SK14</accession>
<proteinExistence type="predicted"/>
<dbReference type="Gene3D" id="3.40.50.1820">
    <property type="entry name" value="alpha/beta hydrolase"/>
    <property type="match status" value="1"/>
</dbReference>
<feature type="domain" description="AB hydrolase-1" evidence="1">
    <location>
        <begin position="55"/>
        <end position="121"/>
    </location>
</feature>
<dbReference type="InterPro" id="IPR000073">
    <property type="entry name" value="AB_hydrolase_1"/>
</dbReference>
<gene>
    <name evidence="2" type="ORF">UCREL1_6335</name>
</gene>
<dbReference type="eggNOG" id="ENOG502SJFK">
    <property type="taxonomic scope" value="Eukaryota"/>
</dbReference>
<dbReference type="EMBL" id="KB706605">
    <property type="protein sequence ID" value="EMR66674.1"/>
    <property type="molecule type" value="Genomic_DNA"/>
</dbReference>
<dbReference type="SUPFAM" id="SSF53474">
    <property type="entry name" value="alpha/beta-Hydrolases"/>
    <property type="match status" value="1"/>
</dbReference>
<dbReference type="InterPro" id="IPR029058">
    <property type="entry name" value="AB_hydrolase_fold"/>
</dbReference>
<protein>
    <submittedName>
        <fullName evidence="2">Putative alpha beta protein</fullName>
    </submittedName>
</protein>
<reference evidence="3" key="1">
    <citation type="journal article" date="2013" name="Genome Announc.">
        <title>Draft genome sequence of the grapevine dieback fungus Eutypa lata UCR-EL1.</title>
        <authorList>
            <person name="Blanco-Ulate B."/>
            <person name="Rolshausen P.E."/>
            <person name="Cantu D."/>
        </authorList>
    </citation>
    <scope>NUCLEOTIDE SEQUENCE [LARGE SCALE GENOMIC DNA]</scope>
    <source>
        <strain evidence="3">UCR-EL1</strain>
    </source>
</reference>
<dbReference type="STRING" id="1287681.M7SK14"/>